<evidence type="ECO:0000259" key="2">
    <source>
        <dbReference type="Pfam" id="PF19745"/>
    </source>
</evidence>
<accession>A0A9P8A134</accession>
<evidence type="ECO:0000313" key="4">
    <source>
        <dbReference type="Proteomes" id="UP000717515"/>
    </source>
</evidence>
<dbReference type="AlphaFoldDB" id="A0A9P8A134"/>
<name>A0A9P8A134_MORAP</name>
<sequence length="430" mass="49623">MPPITTPSSRTFIKRLRSTRTLQVITTLLLIHVLLLAPRGLQFRAPLHMDTCIHHSAELINVEGLHSHTSLSRGSCQDRFYDVIITTPTYMLDVCEHTNTMVVQGEDIGQALDDFVQTRSHWVIDLMGARGYELLTSFDDPERRSLFQELDRLQHRCTNFFYGAIHDYGSGSRWHTLGLGLSHSLYYNMTLVSQFGSKHFIPLTTCTDADMERSFAAYPPESNSTAWNTSTINYKSLGPDAYDLMKNLYIIKPEYEHKGHFWWRSMLMYYVARPNASMRKVLRRLSKAQLPCTSIHVRHSDKKNEASLLDLPRYMEHAVLFKERTGVSRVYLMTDDGSVIRSSKDFADFHFDYMDMPRSNQGWLEDIEGGMSRDKQEETFLVDLYSATRCQQSVLTYSSNVGRLIAELSYALRNREPDVVSLDDGWYMFP</sequence>
<proteinExistence type="predicted"/>
<dbReference type="Pfam" id="PF19745">
    <property type="entry name" value="FUT8_N_cat"/>
    <property type="match status" value="1"/>
</dbReference>
<dbReference type="Gene3D" id="3.40.50.11350">
    <property type="match status" value="1"/>
</dbReference>
<dbReference type="PANTHER" id="PTHR13132:SF29">
    <property type="entry name" value="ALPHA-(1,6)-FUCOSYLTRANSFERASE"/>
    <property type="match status" value="1"/>
</dbReference>
<gene>
    <name evidence="3" type="ORF">KVV02_004781</name>
</gene>
<evidence type="ECO:0000313" key="3">
    <source>
        <dbReference type="EMBL" id="KAG9322427.1"/>
    </source>
</evidence>
<evidence type="ECO:0000256" key="1">
    <source>
        <dbReference type="SAM" id="Phobius"/>
    </source>
</evidence>
<comment type="caution">
    <text evidence="3">The sequence shown here is derived from an EMBL/GenBank/DDBJ whole genome shotgun (WGS) entry which is preliminary data.</text>
</comment>
<dbReference type="Proteomes" id="UP000717515">
    <property type="component" value="Unassembled WGS sequence"/>
</dbReference>
<dbReference type="GO" id="GO:0006487">
    <property type="term" value="P:protein N-linked glycosylation"/>
    <property type="evidence" value="ECO:0007669"/>
    <property type="project" value="TreeGrafter"/>
</dbReference>
<protein>
    <recommendedName>
        <fullName evidence="2">Alpha-(1,6)-fucosyltransferase N- and catalytic domain-containing protein</fullName>
    </recommendedName>
</protein>
<dbReference type="EMBL" id="JAIFTL010000147">
    <property type="protein sequence ID" value="KAG9322427.1"/>
    <property type="molecule type" value="Genomic_DNA"/>
</dbReference>
<organism evidence="3 4">
    <name type="scientific">Mortierella alpina</name>
    <name type="common">Oleaginous fungus</name>
    <name type="synonym">Mortierella renispora</name>
    <dbReference type="NCBI Taxonomy" id="64518"/>
    <lineage>
        <taxon>Eukaryota</taxon>
        <taxon>Fungi</taxon>
        <taxon>Fungi incertae sedis</taxon>
        <taxon>Mucoromycota</taxon>
        <taxon>Mortierellomycotina</taxon>
        <taxon>Mortierellomycetes</taxon>
        <taxon>Mortierellales</taxon>
        <taxon>Mortierellaceae</taxon>
        <taxon>Mortierella</taxon>
    </lineage>
</organism>
<keyword evidence="1" id="KW-0472">Membrane</keyword>
<dbReference type="InterPro" id="IPR045573">
    <property type="entry name" value="Fut8_N_cat"/>
</dbReference>
<dbReference type="GO" id="GO:0046921">
    <property type="term" value="F:alpha-(1-&gt;6)-fucosyltransferase activity"/>
    <property type="evidence" value="ECO:0007669"/>
    <property type="project" value="TreeGrafter"/>
</dbReference>
<keyword evidence="1" id="KW-1133">Transmembrane helix</keyword>
<feature type="domain" description="Alpha-(1,6)-fucosyltransferase N- and catalytic" evidence="2">
    <location>
        <begin position="258"/>
        <end position="427"/>
    </location>
</feature>
<keyword evidence="1" id="KW-0812">Transmembrane</keyword>
<dbReference type="PANTHER" id="PTHR13132">
    <property type="entry name" value="ALPHA- 1,6 -FUCOSYLTRANSFERASE"/>
    <property type="match status" value="1"/>
</dbReference>
<reference evidence="3" key="1">
    <citation type="submission" date="2021-07" db="EMBL/GenBank/DDBJ databases">
        <title>Draft genome of Mortierella alpina, strain LL118, isolated from an aspen leaf litter sample.</title>
        <authorList>
            <person name="Yang S."/>
            <person name="Vinatzer B.A."/>
        </authorList>
    </citation>
    <scope>NUCLEOTIDE SEQUENCE</scope>
    <source>
        <strain evidence="3">LL118</strain>
    </source>
</reference>
<feature type="transmembrane region" description="Helical" evidence="1">
    <location>
        <begin position="21"/>
        <end position="41"/>
    </location>
</feature>